<keyword evidence="1" id="KW-1133">Transmembrane helix</keyword>
<name>A0ABS3SFY0_9CELL</name>
<keyword evidence="1" id="KW-0472">Membrane</keyword>
<comment type="caution">
    <text evidence="2">The sequence shown here is derived from an EMBL/GenBank/DDBJ whole genome shotgun (WGS) entry which is preliminary data.</text>
</comment>
<feature type="transmembrane region" description="Helical" evidence="1">
    <location>
        <begin position="158"/>
        <end position="179"/>
    </location>
</feature>
<dbReference type="RefSeq" id="WP_208289339.1">
    <property type="nucleotide sequence ID" value="NZ_CP074404.1"/>
</dbReference>
<feature type="transmembrane region" description="Helical" evidence="1">
    <location>
        <begin position="76"/>
        <end position="98"/>
    </location>
</feature>
<dbReference type="EMBL" id="JAGFBM010000003">
    <property type="protein sequence ID" value="MBO3084658.1"/>
    <property type="molecule type" value="Genomic_DNA"/>
</dbReference>
<proteinExistence type="predicted"/>
<keyword evidence="1" id="KW-0812">Transmembrane</keyword>
<accession>A0ABS3SFY0</accession>
<evidence type="ECO:0008006" key="4">
    <source>
        <dbReference type="Google" id="ProtNLM"/>
    </source>
</evidence>
<evidence type="ECO:0000256" key="1">
    <source>
        <dbReference type="SAM" id="Phobius"/>
    </source>
</evidence>
<organism evidence="2 3">
    <name type="scientific">Cellulomonas fengjieae</name>
    <dbReference type="NCBI Taxonomy" id="2819978"/>
    <lineage>
        <taxon>Bacteria</taxon>
        <taxon>Bacillati</taxon>
        <taxon>Actinomycetota</taxon>
        <taxon>Actinomycetes</taxon>
        <taxon>Micrococcales</taxon>
        <taxon>Cellulomonadaceae</taxon>
        <taxon>Cellulomonas</taxon>
    </lineage>
</organism>
<sequence length="185" mass="18665">MTTVAPPTMPGLAHGLRRLYYARFGFAIAWAVLLYLTRSDLGPASVALLVLYPAVDAAAAVVDLRSSHAAGQARALYVNIAVSVLAAVGVAIACTSGVPAVLRVWGTWAVISGLVQLTIGVARRAVGGQWPMVLSGGLSVLVGAGFIIAAGADAPPLAGLAGYAALGGIFFLASALRLGRAAQES</sequence>
<dbReference type="Proteomes" id="UP000678317">
    <property type="component" value="Unassembled WGS sequence"/>
</dbReference>
<feature type="transmembrane region" description="Helical" evidence="1">
    <location>
        <begin position="20"/>
        <end position="38"/>
    </location>
</feature>
<gene>
    <name evidence="2" type="ORF">J4035_08410</name>
</gene>
<feature type="transmembrane region" description="Helical" evidence="1">
    <location>
        <begin position="44"/>
        <end position="64"/>
    </location>
</feature>
<keyword evidence="3" id="KW-1185">Reference proteome</keyword>
<evidence type="ECO:0000313" key="3">
    <source>
        <dbReference type="Proteomes" id="UP000678317"/>
    </source>
</evidence>
<protein>
    <recommendedName>
        <fullName evidence="4">Integral membrane protein</fullName>
    </recommendedName>
</protein>
<feature type="transmembrane region" description="Helical" evidence="1">
    <location>
        <begin position="133"/>
        <end position="152"/>
    </location>
</feature>
<reference evidence="2 3" key="1">
    <citation type="submission" date="2021-03" db="EMBL/GenBank/DDBJ databases">
        <title>novel species in genus Cellulomonas.</title>
        <authorList>
            <person name="Zhang G."/>
        </authorList>
    </citation>
    <scope>NUCLEOTIDE SEQUENCE [LARGE SCALE GENOMIC DNA]</scope>
    <source>
        <strain evidence="3">zg-ZUI188</strain>
    </source>
</reference>
<feature type="transmembrane region" description="Helical" evidence="1">
    <location>
        <begin position="104"/>
        <end position="121"/>
    </location>
</feature>
<evidence type="ECO:0000313" key="2">
    <source>
        <dbReference type="EMBL" id="MBO3084658.1"/>
    </source>
</evidence>